<keyword evidence="2" id="KW-1185">Reference proteome</keyword>
<feature type="region of interest" description="Disordered" evidence="1">
    <location>
        <begin position="53"/>
        <end position="84"/>
    </location>
</feature>
<evidence type="ECO:0000313" key="3">
    <source>
        <dbReference type="WBParaSite" id="Csp11.Scaffold629.g15870.t1"/>
    </source>
</evidence>
<accession>A0A1I7U8A6</accession>
<evidence type="ECO:0000256" key="1">
    <source>
        <dbReference type="SAM" id="MobiDB-lite"/>
    </source>
</evidence>
<feature type="region of interest" description="Disordered" evidence="1">
    <location>
        <begin position="119"/>
        <end position="154"/>
    </location>
</feature>
<reference evidence="3" key="1">
    <citation type="submission" date="2016-11" db="UniProtKB">
        <authorList>
            <consortium name="WormBaseParasite"/>
        </authorList>
    </citation>
    <scope>IDENTIFICATION</scope>
</reference>
<dbReference type="WBParaSite" id="Csp11.Scaffold629.g15870.t1">
    <property type="protein sequence ID" value="Csp11.Scaffold629.g15870.t1"/>
    <property type="gene ID" value="Csp11.Scaffold629.g15870"/>
</dbReference>
<dbReference type="AlphaFoldDB" id="A0A1I7U8A6"/>
<dbReference type="Proteomes" id="UP000095282">
    <property type="component" value="Unplaced"/>
</dbReference>
<sequence>MTTNAMIRLRSKSISDVFAASEWEEDKEDLIPKKEKDDSKKSAFEKWKSSLNLNIRNSDEQQRRTSRANSIFNRPPPPTHRRQSIAVTFRRPSVIKDDLKKMWENRRASLTSLKTQIKDKITGRSNDNLATHQDGRPTRIEDDSESQFDDSFPPPFFIVDRSAWNLPRQLQ</sequence>
<name>A0A1I7U8A6_9PELO</name>
<evidence type="ECO:0000313" key="2">
    <source>
        <dbReference type="Proteomes" id="UP000095282"/>
    </source>
</evidence>
<protein>
    <submittedName>
        <fullName evidence="3">FH2 domain-containing protein</fullName>
    </submittedName>
</protein>
<organism evidence="2 3">
    <name type="scientific">Caenorhabditis tropicalis</name>
    <dbReference type="NCBI Taxonomy" id="1561998"/>
    <lineage>
        <taxon>Eukaryota</taxon>
        <taxon>Metazoa</taxon>
        <taxon>Ecdysozoa</taxon>
        <taxon>Nematoda</taxon>
        <taxon>Chromadorea</taxon>
        <taxon>Rhabditida</taxon>
        <taxon>Rhabditina</taxon>
        <taxon>Rhabditomorpha</taxon>
        <taxon>Rhabditoidea</taxon>
        <taxon>Rhabditidae</taxon>
        <taxon>Peloderinae</taxon>
        <taxon>Caenorhabditis</taxon>
    </lineage>
</organism>
<proteinExistence type="predicted"/>